<dbReference type="GO" id="GO:0016787">
    <property type="term" value="F:hydrolase activity"/>
    <property type="evidence" value="ECO:0007669"/>
    <property type="project" value="UniProtKB-KW"/>
</dbReference>
<evidence type="ECO:0000256" key="3">
    <source>
        <dbReference type="ARBA" id="ARBA00022801"/>
    </source>
</evidence>
<dbReference type="RefSeq" id="WP_170937855.1">
    <property type="nucleotide sequence ID" value="NZ_AP025180.1"/>
</dbReference>
<keyword evidence="2" id="KW-0547">Nucleotide-binding</keyword>
<accession>A0A2X6IUI4</accession>
<protein>
    <submittedName>
        <fullName evidence="6">Putative UvrD/REP helicase-like protein</fullName>
    </submittedName>
</protein>
<dbReference type="PANTHER" id="PTHR43788">
    <property type="entry name" value="DNA2/NAM7 HELICASE FAMILY MEMBER"/>
    <property type="match status" value="1"/>
</dbReference>
<dbReference type="CDD" id="cd18808">
    <property type="entry name" value="SF1_C_Upf1"/>
    <property type="match status" value="1"/>
</dbReference>
<dbReference type="InterPro" id="IPR041677">
    <property type="entry name" value="DNA2/NAM7_AAA_11"/>
</dbReference>
<name>A0A2X6IUI4_ECOLX</name>
<dbReference type="InterPro" id="IPR050534">
    <property type="entry name" value="Coronavir_polyprotein_1ab"/>
</dbReference>
<dbReference type="InterPro" id="IPR027417">
    <property type="entry name" value="P-loop_NTPase"/>
</dbReference>
<keyword evidence="5" id="KW-0067">ATP-binding</keyword>
<dbReference type="GO" id="GO:0005524">
    <property type="term" value="F:ATP binding"/>
    <property type="evidence" value="ECO:0007669"/>
    <property type="project" value="UniProtKB-KW"/>
</dbReference>
<dbReference type="AlphaFoldDB" id="A0A2X6IUI4"/>
<dbReference type="InterPro" id="IPR024402">
    <property type="entry name" value="DUF2726"/>
</dbReference>
<dbReference type="PANTHER" id="PTHR43788:SF8">
    <property type="entry name" value="DNA-BINDING PROTEIN SMUBP-2"/>
    <property type="match status" value="1"/>
</dbReference>
<proteinExistence type="inferred from homology"/>
<dbReference type="EMBL" id="UFZA01000001">
    <property type="protein sequence ID" value="STE02434.1"/>
    <property type="molecule type" value="Genomic_DNA"/>
</dbReference>
<evidence type="ECO:0000313" key="7">
    <source>
        <dbReference type="Proteomes" id="UP000255164"/>
    </source>
</evidence>
<comment type="similarity">
    <text evidence="1">Belongs to the DNA2/NAM7 helicase family.</text>
</comment>
<dbReference type="CDD" id="cd17934">
    <property type="entry name" value="DEXXQc_Upf1-like"/>
    <property type="match status" value="1"/>
</dbReference>
<evidence type="ECO:0000256" key="4">
    <source>
        <dbReference type="ARBA" id="ARBA00022806"/>
    </source>
</evidence>
<gene>
    <name evidence="6" type="ORF">NCTC10082_00732</name>
</gene>
<evidence type="ECO:0000256" key="2">
    <source>
        <dbReference type="ARBA" id="ARBA00022741"/>
    </source>
</evidence>
<dbReference type="SUPFAM" id="SSF52540">
    <property type="entry name" value="P-loop containing nucleoside triphosphate hydrolases"/>
    <property type="match status" value="1"/>
</dbReference>
<dbReference type="Gene3D" id="3.40.50.300">
    <property type="entry name" value="P-loop containing nucleotide triphosphate hydrolases"/>
    <property type="match status" value="2"/>
</dbReference>
<dbReference type="GO" id="GO:0043139">
    <property type="term" value="F:5'-3' DNA helicase activity"/>
    <property type="evidence" value="ECO:0007669"/>
    <property type="project" value="TreeGrafter"/>
</dbReference>
<dbReference type="Pfam" id="PF10881">
    <property type="entry name" value="DUF2726"/>
    <property type="match status" value="1"/>
</dbReference>
<evidence type="ECO:0000256" key="1">
    <source>
        <dbReference type="ARBA" id="ARBA00007913"/>
    </source>
</evidence>
<reference evidence="6 7" key="1">
    <citation type="submission" date="2018-06" db="EMBL/GenBank/DDBJ databases">
        <authorList>
            <consortium name="Pathogen Informatics"/>
            <person name="Doyle S."/>
        </authorList>
    </citation>
    <scope>NUCLEOTIDE SEQUENCE [LARGE SCALE GENOMIC DNA]</scope>
    <source>
        <strain evidence="6 7">NCTC10082</strain>
    </source>
</reference>
<evidence type="ECO:0000256" key="5">
    <source>
        <dbReference type="ARBA" id="ARBA00022840"/>
    </source>
</evidence>
<keyword evidence="3" id="KW-0378">Hydrolase</keyword>
<dbReference type="InterPro" id="IPR041679">
    <property type="entry name" value="DNA2/NAM7-like_C"/>
</dbReference>
<keyword evidence="4 6" id="KW-0347">Helicase</keyword>
<organism evidence="6 7">
    <name type="scientific">Escherichia coli</name>
    <dbReference type="NCBI Taxonomy" id="562"/>
    <lineage>
        <taxon>Bacteria</taxon>
        <taxon>Pseudomonadati</taxon>
        <taxon>Pseudomonadota</taxon>
        <taxon>Gammaproteobacteria</taxon>
        <taxon>Enterobacterales</taxon>
        <taxon>Enterobacteriaceae</taxon>
        <taxon>Escherichia</taxon>
    </lineage>
</organism>
<dbReference type="Pfam" id="PF13086">
    <property type="entry name" value="AAA_11"/>
    <property type="match status" value="1"/>
</dbReference>
<dbReference type="InterPro" id="IPR047187">
    <property type="entry name" value="SF1_C_Upf1"/>
</dbReference>
<dbReference type="Pfam" id="PF13087">
    <property type="entry name" value="AAA_12"/>
    <property type="match status" value="1"/>
</dbReference>
<sequence>MVTICVDGENKTHKITDWTLWAGNDDREVMLTCHFRSGRKYTRPLSVCQITPTVNLRNVFLERKGNAVTSRAELVIIYGDKYAAVYYREGERPYIMKTTGLDFQQCSAFTEHAVFNYLCRVANERIFYARGNNRNIDENILRQIKKIVPHPDTALHAYCSGQSKKRDSPWGLIFPFGLNESQLLAVERAFSSQISVIEGPPGTGKTQTILNIVANILIQNKTVAILSNNNSAVSNVYEKMDKQQLGYVMARLGSTENRQQFFSTSISRSEEVLPDSPSANAIDDVLQQVKKHLNAINQVASLKAEINELNIEYKYLQQWQSQNLRPEELFSHKYRFSSQKTTDLMAYIHYLSDRRIGFRNRIDLLLNFMILKVKPLMIPERRLALFTSLQLSYYEKNIREKQISLNEYEEVFKKSDFKILLGRLTSWSMLYLKQHLRRNVSTRSSFSAETYRDEFDRFIKRFPIIGSSTHSIINSIGKGALLDYVIIDEASQQDIVPGILGLGCARNVIVVGDRKQLPHVPVLLPNSPSPPAEYYNCEKYSLLDSVCMLFRNMVPVTLLKEHYRCHPKIIQFCNKQFYDNALIPLTVDSGEASLSLVITAKGNHTRNFSNLRELESLEGHYWDEESSRGYIAPYNAQVNLAEKVLPADFVKSTVHKFQGRECDEIVFSTVLDKKRSSQHSRNIAFVDNPELVNVAVSRARNKFTLVTGNDVFERHAGHIAALIRYIKYYADDGEIFESPVISAFDLLYSEYDKSLERLNSRLNSNDSHFKSEQIVACLLRDILSQDSYRSMMFHSQIALNQLVSLERGDFTHREQLFMRNRASCDFVVYYKVGKTPLGVIEVDGGYHLTSVQAERDELKNSILKKCGLPLLRLRTIDSDIEGKLGAFLSGLTG</sequence>
<dbReference type="Proteomes" id="UP000255164">
    <property type="component" value="Unassembled WGS sequence"/>
</dbReference>
<evidence type="ECO:0000313" key="6">
    <source>
        <dbReference type="EMBL" id="STE02434.1"/>
    </source>
</evidence>